<proteinExistence type="predicted"/>
<accession>L7UJH1</accession>
<dbReference type="HOGENOM" id="CLU_587808_0_0_7"/>
<evidence type="ECO:0000313" key="1">
    <source>
        <dbReference type="EMBL" id="AGC48040.1"/>
    </source>
</evidence>
<dbReference type="AlphaFoldDB" id="L7UJH1"/>
<evidence type="ECO:0008006" key="3">
    <source>
        <dbReference type="Google" id="ProtNLM"/>
    </source>
</evidence>
<sequence length="527" mass="57488">MNDDLERARREARPDVLASLRRLDAALQRADVRWEGRTVREWLALYVEPQGPLEALTHLRAAGLGAVPALLEGLEVRQTRGWGEAEHERRLLFLDLLAQVDPVPTGIVPALLELLKVPGARVRRAVLALMAKLEPRPTQAVLRGLFAALKDRDGEVRARAAQVCSRLAGPVPTRVRDAVLARLTDENRWARCYALVTLGRVTPADASLAMVLEEQALLDDDNRTEALRALLAHAPERALPLLVDDARKGLTSTDVWGAPHAAGVRASCVLRERGQQSASVLSDLRRLKSEARSPVFVDAAIDAIVRDELRSRAPGGSVEDSAQVAVLRARLPEPLSEAERPVDSLVRWAVSCGRPGTQLRVRIVLAAVRRVVGLWDVEYPDNEWPQRGLQAMESWVGDPTEAAVRHARHQASLYPSQLSAPAAFAAAWAVTHASHCLPVEGPVEPHESDAEDRALQACLQSATKALSTLAGDLGPLGGSQRAPDGLPPSDAVRVLHRAIQEEVLPWALGTWDPVVDVLRARDRLNWA</sequence>
<dbReference type="InterPro" id="IPR016024">
    <property type="entry name" value="ARM-type_fold"/>
</dbReference>
<dbReference type="STRING" id="1278073.MYSTI_06767"/>
<organism evidence="1 2">
    <name type="scientific">Myxococcus stipitatus (strain DSM 14675 / JCM 12634 / Mx s8)</name>
    <dbReference type="NCBI Taxonomy" id="1278073"/>
    <lineage>
        <taxon>Bacteria</taxon>
        <taxon>Pseudomonadati</taxon>
        <taxon>Myxococcota</taxon>
        <taxon>Myxococcia</taxon>
        <taxon>Myxococcales</taxon>
        <taxon>Cystobacterineae</taxon>
        <taxon>Myxococcaceae</taxon>
        <taxon>Myxococcus</taxon>
    </lineage>
</organism>
<keyword evidence="2" id="KW-1185">Reference proteome</keyword>
<dbReference type="RefSeq" id="WP_015352294.1">
    <property type="nucleotide sequence ID" value="NC_020126.1"/>
</dbReference>
<gene>
    <name evidence="1" type="ordered locus">MYSTI_06767</name>
</gene>
<dbReference type="OrthoDB" id="5526252at2"/>
<dbReference type="KEGG" id="msd:MYSTI_06767"/>
<dbReference type="EMBL" id="CP004025">
    <property type="protein sequence ID" value="AGC48040.1"/>
    <property type="molecule type" value="Genomic_DNA"/>
</dbReference>
<protein>
    <recommendedName>
        <fullName evidence="3">HEAT repeat-containing PBS lyase</fullName>
    </recommendedName>
</protein>
<dbReference type="InterPro" id="IPR011989">
    <property type="entry name" value="ARM-like"/>
</dbReference>
<name>L7UJH1_MYXSD</name>
<dbReference type="PATRIC" id="fig|1278073.3.peg.6873"/>
<dbReference type="eggNOG" id="COG1413">
    <property type="taxonomic scope" value="Bacteria"/>
</dbReference>
<dbReference type="Proteomes" id="UP000011131">
    <property type="component" value="Chromosome"/>
</dbReference>
<reference evidence="1 2" key="1">
    <citation type="journal article" date="2013" name="Genome Announc.">
        <title>Complete genome sequence of Myxococcus stipitatus strain DSM 14675, a fruiting myxobacterium.</title>
        <authorList>
            <person name="Huntley S."/>
            <person name="Kneip S."/>
            <person name="Treuner-Lange A."/>
            <person name="Sogaard-Andersen L."/>
        </authorList>
    </citation>
    <scope>NUCLEOTIDE SEQUENCE [LARGE SCALE GENOMIC DNA]</scope>
    <source>
        <strain evidence="2">DSM 14675 / JCM 12634 / Mx s8</strain>
    </source>
</reference>
<dbReference type="SUPFAM" id="SSF48371">
    <property type="entry name" value="ARM repeat"/>
    <property type="match status" value="1"/>
</dbReference>
<dbReference type="Gene3D" id="1.25.10.10">
    <property type="entry name" value="Leucine-rich Repeat Variant"/>
    <property type="match status" value="1"/>
</dbReference>
<evidence type="ECO:0000313" key="2">
    <source>
        <dbReference type="Proteomes" id="UP000011131"/>
    </source>
</evidence>